<dbReference type="InterPro" id="IPR026657">
    <property type="entry name" value="DDA3/GTSE-1"/>
</dbReference>
<dbReference type="Proteomes" id="UP001652627">
    <property type="component" value="Chromosome 25"/>
</dbReference>
<feature type="compositionally biased region" description="Gly residues" evidence="5">
    <location>
        <begin position="205"/>
        <end position="220"/>
    </location>
</feature>
<name>A0ABM4FNK6_9AVES</name>
<dbReference type="Pfam" id="PF15259">
    <property type="entry name" value="GTSE1_N"/>
    <property type="match status" value="1"/>
</dbReference>
<feature type="region of interest" description="Disordered" evidence="5">
    <location>
        <begin position="90"/>
        <end position="220"/>
    </location>
</feature>
<keyword evidence="2" id="KW-0963">Cytoplasm</keyword>
<keyword evidence="7" id="KW-1185">Reference proteome</keyword>
<feature type="compositionally biased region" description="Acidic residues" evidence="5">
    <location>
        <begin position="39"/>
        <end position="54"/>
    </location>
</feature>
<gene>
    <name evidence="8" type="primary">PSRC1</name>
</gene>
<dbReference type="PANTHER" id="PTHR21584">
    <property type="entry name" value="DIFFERENTIAL DISPLAY AND ACTIVATED BY P53 DDA3 /G2 S PHASE EXPRESSED 1"/>
    <property type="match status" value="1"/>
</dbReference>
<evidence type="ECO:0000256" key="4">
    <source>
        <dbReference type="ARBA" id="ARBA00023212"/>
    </source>
</evidence>
<dbReference type="InterPro" id="IPR032768">
    <property type="entry name" value="GTSE1_N"/>
</dbReference>
<dbReference type="RefSeq" id="XP_067166522.1">
    <property type="nucleotide sequence ID" value="XM_067310421.1"/>
</dbReference>
<proteinExistence type="predicted"/>
<reference evidence="8" key="1">
    <citation type="submission" date="2025-08" db="UniProtKB">
        <authorList>
            <consortium name="RefSeq"/>
        </authorList>
    </citation>
    <scope>IDENTIFICATION</scope>
    <source>
        <tissue evidence="8">Blood</tissue>
    </source>
</reference>
<feature type="region of interest" description="Disordered" evidence="5">
    <location>
        <begin position="30"/>
        <end position="72"/>
    </location>
</feature>
<dbReference type="GeneID" id="136994172"/>
<organism evidence="7 8">
    <name type="scientific">Apteryx mantelli</name>
    <name type="common">North Island brown kiwi</name>
    <dbReference type="NCBI Taxonomy" id="2696672"/>
    <lineage>
        <taxon>Eukaryota</taxon>
        <taxon>Metazoa</taxon>
        <taxon>Chordata</taxon>
        <taxon>Craniata</taxon>
        <taxon>Vertebrata</taxon>
        <taxon>Euteleostomi</taxon>
        <taxon>Archelosauria</taxon>
        <taxon>Archosauria</taxon>
        <taxon>Dinosauria</taxon>
        <taxon>Saurischia</taxon>
        <taxon>Theropoda</taxon>
        <taxon>Coelurosauria</taxon>
        <taxon>Aves</taxon>
        <taxon>Palaeognathae</taxon>
        <taxon>Apterygiformes</taxon>
        <taxon>Apterygidae</taxon>
        <taxon>Apteryx</taxon>
    </lineage>
</organism>
<accession>A0ABM4FNK6</accession>
<evidence type="ECO:0000313" key="8">
    <source>
        <dbReference type="RefSeq" id="XP_067166522.1"/>
    </source>
</evidence>
<evidence type="ECO:0000256" key="3">
    <source>
        <dbReference type="ARBA" id="ARBA00022553"/>
    </source>
</evidence>
<evidence type="ECO:0000259" key="6">
    <source>
        <dbReference type="Pfam" id="PF15259"/>
    </source>
</evidence>
<comment type="subcellular location">
    <subcellularLocation>
        <location evidence="1">Cytoplasm</location>
        <location evidence="1">Cytoskeleton</location>
    </subcellularLocation>
</comment>
<feature type="compositionally biased region" description="Low complexity" evidence="5">
    <location>
        <begin position="143"/>
        <end position="165"/>
    </location>
</feature>
<dbReference type="PANTHER" id="PTHR21584:SF1">
    <property type="entry name" value="PROLINE_SERINE-RICH COILED-COIL PROTEIN 1"/>
    <property type="match status" value="1"/>
</dbReference>
<keyword evidence="3" id="KW-0597">Phosphoprotein</keyword>
<sequence length="220" mass="22775">MAAPPVPLAETEAMTEEGDVEFITEEKFDFGFLSPSDSREEDCLDGEEEEEEDGPAGVPPARDSGRWSPLSGAKLEEMVKEANRLAVQLEQCRLPRREPVGTPASPRLLPAPGGSSRSPRSPRRETFVVKNSPVRALLPTVEPGAPTGTAPAPARSRAKAAARAGAGAGNHLAKKAPGTRKVGGSFFGGGGQPRSLPPARVVPTGGLGGEWGRAGGLPGS</sequence>
<feature type="compositionally biased region" description="Low complexity" evidence="5">
    <location>
        <begin position="110"/>
        <end position="119"/>
    </location>
</feature>
<evidence type="ECO:0000256" key="5">
    <source>
        <dbReference type="SAM" id="MobiDB-lite"/>
    </source>
</evidence>
<feature type="domain" description="G2 and S phase-expressed protein 1 N-terminal" evidence="6">
    <location>
        <begin position="21"/>
        <end position="92"/>
    </location>
</feature>
<evidence type="ECO:0000256" key="1">
    <source>
        <dbReference type="ARBA" id="ARBA00004245"/>
    </source>
</evidence>
<evidence type="ECO:0000313" key="7">
    <source>
        <dbReference type="Proteomes" id="UP001652627"/>
    </source>
</evidence>
<keyword evidence="4" id="KW-0206">Cytoskeleton</keyword>
<protein>
    <submittedName>
        <fullName evidence="8">Proline/serine-rich coiled-coil protein 1</fullName>
    </submittedName>
</protein>
<evidence type="ECO:0000256" key="2">
    <source>
        <dbReference type="ARBA" id="ARBA00022490"/>
    </source>
</evidence>